<dbReference type="Gene3D" id="3.80.10.10">
    <property type="entry name" value="Ribonuclease Inhibitor"/>
    <property type="match status" value="1"/>
</dbReference>
<name>A0AAD7CC70_9AGAR</name>
<evidence type="ECO:0000313" key="2">
    <source>
        <dbReference type="Proteomes" id="UP001221142"/>
    </source>
</evidence>
<gene>
    <name evidence="1" type="ORF">FB45DRAFT_1115951</name>
</gene>
<dbReference type="Proteomes" id="UP001221142">
    <property type="component" value="Unassembled WGS sequence"/>
</dbReference>
<organism evidence="1 2">
    <name type="scientific">Roridomyces roridus</name>
    <dbReference type="NCBI Taxonomy" id="1738132"/>
    <lineage>
        <taxon>Eukaryota</taxon>
        <taxon>Fungi</taxon>
        <taxon>Dikarya</taxon>
        <taxon>Basidiomycota</taxon>
        <taxon>Agaricomycotina</taxon>
        <taxon>Agaricomycetes</taxon>
        <taxon>Agaricomycetidae</taxon>
        <taxon>Agaricales</taxon>
        <taxon>Marasmiineae</taxon>
        <taxon>Mycenaceae</taxon>
        <taxon>Roridomyces</taxon>
    </lineage>
</organism>
<protein>
    <recommendedName>
        <fullName evidence="3">F-box domain-containing protein</fullName>
    </recommendedName>
</protein>
<accession>A0AAD7CC70</accession>
<dbReference type="AlphaFoldDB" id="A0AAD7CC70"/>
<sequence>MSGLRSRLAEIERQMCLLDNQMAVLRAERETVARELEAIVYPVLTLPNEILSEIFLQYVGDHLQHNPLLLTWVCRLWRDVAICTHRLWTHFNIGLGSVWLAALWFSRAGTLPLHLHFIALLTPEKSQELLQVVTAYSSQWDTLALDMAVLPAKLCFSFPSLTKLELVKMVGGPSTLPILSDSPRLCELRVELYDLEEPLAAFPCTQLTKLTLDSDLDTCLQLLAQTPNVESLHLSIDSTEQPPASLTPISLPRVRTLELGIETCQVLACITVPALEKLGLYIDDDDPPTMGTELADCITRSGCSIRILELRLVFVSGESLNRFVVSVPLQAVRALTIDGLDFRPGDDVLSQLFIAMTGHSGIFPALETFNIENLRSQDRCRPLFTTLTDDTHKPRTADRAKPFQLFSEAVLEAYDTAKNRELLQMEPKLKKLRQSLSQLGESSQGNNGFSGERIFIWLFLV</sequence>
<evidence type="ECO:0008006" key="3">
    <source>
        <dbReference type="Google" id="ProtNLM"/>
    </source>
</evidence>
<dbReference type="InterPro" id="IPR032675">
    <property type="entry name" value="LRR_dom_sf"/>
</dbReference>
<proteinExistence type="predicted"/>
<reference evidence="1" key="1">
    <citation type="submission" date="2023-03" db="EMBL/GenBank/DDBJ databases">
        <title>Massive genome expansion in bonnet fungi (Mycena s.s.) driven by repeated elements and novel gene families across ecological guilds.</title>
        <authorList>
            <consortium name="Lawrence Berkeley National Laboratory"/>
            <person name="Harder C.B."/>
            <person name="Miyauchi S."/>
            <person name="Viragh M."/>
            <person name="Kuo A."/>
            <person name="Thoen E."/>
            <person name="Andreopoulos B."/>
            <person name="Lu D."/>
            <person name="Skrede I."/>
            <person name="Drula E."/>
            <person name="Henrissat B."/>
            <person name="Morin E."/>
            <person name="Kohler A."/>
            <person name="Barry K."/>
            <person name="LaButti K."/>
            <person name="Morin E."/>
            <person name="Salamov A."/>
            <person name="Lipzen A."/>
            <person name="Mereny Z."/>
            <person name="Hegedus B."/>
            <person name="Baldrian P."/>
            <person name="Stursova M."/>
            <person name="Weitz H."/>
            <person name="Taylor A."/>
            <person name="Grigoriev I.V."/>
            <person name="Nagy L.G."/>
            <person name="Martin F."/>
            <person name="Kauserud H."/>
        </authorList>
    </citation>
    <scope>NUCLEOTIDE SEQUENCE</scope>
    <source>
        <strain evidence="1">9284</strain>
    </source>
</reference>
<comment type="caution">
    <text evidence="1">The sequence shown here is derived from an EMBL/GenBank/DDBJ whole genome shotgun (WGS) entry which is preliminary data.</text>
</comment>
<keyword evidence="2" id="KW-1185">Reference proteome</keyword>
<evidence type="ECO:0000313" key="1">
    <source>
        <dbReference type="EMBL" id="KAJ7644481.1"/>
    </source>
</evidence>
<dbReference type="EMBL" id="JARKIF010000003">
    <property type="protein sequence ID" value="KAJ7644481.1"/>
    <property type="molecule type" value="Genomic_DNA"/>
</dbReference>